<evidence type="ECO:0000256" key="5">
    <source>
        <dbReference type="SAM" id="MobiDB-lite"/>
    </source>
</evidence>
<sequence length="165" mass="18173">MNQQTQQQEQAPKRCVAGCGFFGSENTSGMCSKCYREEMCRQNKSITPPTIQHPTTQLQSGAVSPSSIQPNKSIEATPQGTNLSPESEANVPIQPETVKQNEGPKRCASCNKKVGVMGFECKCGNFYCTSHRLPESHKCSFDWKTATTPTKSPNPKLETEKIEKI</sequence>
<evidence type="ECO:0000313" key="8">
    <source>
        <dbReference type="EMBL" id="KAK2953516.1"/>
    </source>
</evidence>
<dbReference type="SUPFAM" id="SSF57716">
    <property type="entry name" value="Glucocorticoid receptor-like (DNA-binding domain)"/>
    <property type="match status" value="1"/>
</dbReference>
<feature type="region of interest" description="Disordered" evidence="5">
    <location>
        <begin position="143"/>
        <end position="165"/>
    </location>
</feature>
<dbReference type="SMART" id="SM00259">
    <property type="entry name" value="ZnF_A20"/>
    <property type="match status" value="1"/>
</dbReference>
<keyword evidence="9" id="KW-1185">Reference proteome</keyword>
<dbReference type="Proteomes" id="UP001281761">
    <property type="component" value="Unassembled WGS sequence"/>
</dbReference>
<dbReference type="InterPro" id="IPR002653">
    <property type="entry name" value="Znf_A20"/>
</dbReference>
<evidence type="ECO:0000256" key="2">
    <source>
        <dbReference type="ARBA" id="ARBA00022771"/>
    </source>
</evidence>
<evidence type="ECO:0000313" key="9">
    <source>
        <dbReference type="Proteomes" id="UP001281761"/>
    </source>
</evidence>
<dbReference type="InterPro" id="IPR000058">
    <property type="entry name" value="Znf_AN1"/>
</dbReference>
<dbReference type="PANTHER" id="PTHR10634">
    <property type="entry name" value="AN1-TYPE ZINC FINGER PROTEIN"/>
    <property type="match status" value="1"/>
</dbReference>
<evidence type="ECO:0000259" key="6">
    <source>
        <dbReference type="PROSITE" id="PS51036"/>
    </source>
</evidence>
<dbReference type="InterPro" id="IPR050652">
    <property type="entry name" value="AN1_A20_ZnFinger"/>
</dbReference>
<keyword evidence="2 4" id="KW-0863">Zinc-finger</keyword>
<dbReference type="EMBL" id="JARBJD010000090">
    <property type="protein sequence ID" value="KAK2953516.1"/>
    <property type="molecule type" value="Genomic_DNA"/>
</dbReference>
<gene>
    <name evidence="8" type="ORF">BLNAU_11516</name>
</gene>
<feature type="domain" description="AN1-type" evidence="7">
    <location>
        <begin position="101"/>
        <end position="147"/>
    </location>
</feature>
<evidence type="ECO:0000256" key="3">
    <source>
        <dbReference type="ARBA" id="ARBA00022833"/>
    </source>
</evidence>
<dbReference type="Gene3D" id="4.10.1110.10">
    <property type="entry name" value="AN1-like Zinc finger"/>
    <property type="match status" value="1"/>
</dbReference>
<dbReference type="Pfam" id="PF01428">
    <property type="entry name" value="zf-AN1"/>
    <property type="match status" value="1"/>
</dbReference>
<dbReference type="PROSITE" id="PS51039">
    <property type="entry name" value="ZF_AN1"/>
    <property type="match status" value="1"/>
</dbReference>
<dbReference type="SMART" id="SM00154">
    <property type="entry name" value="ZnF_AN1"/>
    <property type="match status" value="1"/>
</dbReference>
<dbReference type="InterPro" id="IPR035896">
    <property type="entry name" value="AN1-like_Znf"/>
</dbReference>
<feature type="domain" description="A20-type" evidence="6">
    <location>
        <begin position="9"/>
        <end position="43"/>
    </location>
</feature>
<organism evidence="8 9">
    <name type="scientific">Blattamonas nauphoetae</name>
    <dbReference type="NCBI Taxonomy" id="2049346"/>
    <lineage>
        <taxon>Eukaryota</taxon>
        <taxon>Metamonada</taxon>
        <taxon>Preaxostyla</taxon>
        <taxon>Oxymonadida</taxon>
        <taxon>Blattamonas</taxon>
    </lineage>
</organism>
<accession>A0ABQ9XSB9</accession>
<proteinExistence type="predicted"/>
<keyword evidence="3" id="KW-0862">Zinc</keyword>
<keyword evidence="1" id="KW-0479">Metal-binding</keyword>
<dbReference type="Pfam" id="PF01754">
    <property type="entry name" value="zf-A20"/>
    <property type="match status" value="1"/>
</dbReference>
<feature type="region of interest" description="Disordered" evidence="5">
    <location>
        <begin position="46"/>
        <end position="103"/>
    </location>
</feature>
<evidence type="ECO:0000256" key="1">
    <source>
        <dbReference type="ARBA" id="ARBA00022723"/>
    </source>
</evidence>
<feature type="compositionally biased region" description="Polar residues" evidence="5">
    <location>
        <begin position="58"/>
        <end position="87"/>
    </location>
</feature>
<name>A0ABQ9XSB9_9EUKA</name>
<reference evidence="8 9" key="1">
    <citation type="journal article" date="2022" name="bioRxiv">
        <title>Genomics of Preaxostyla Flagellates Illuminates Evolutionary Transitions and the Path Towards Mitochondrial Loss.</title>
        <authorList>
            <person name="Novak L.V.F."/>
            <person name="Treitli S.C."/>
            <person name="Pyrih J."/>
            <person name="Halakuc P."/>
            <person name="Pipaliya S.V."/>
            <person name="Vacek V."/>
            <person name="Brzon O."/>
            <person name="Soukal P."/>
            <person name="Eme L."/>
            <person name="Dacks J.B."/>
            <person name="Karnkowska A."/>
            <person name="Elias M."/>
            <person name="Hampl V."/>
        </authorList>
    </citation>
    <scope>NUCLEOTIDE SEQUENCE [LARGE SCALE GENOMIC DNA]</scope>
    <source>
        <strain evidence="8">NAU3</strain>
        <tissue evidence="8">Gut</tissue>
    </source>
</reference>
<protein>
    <submittedName>
        <fullName evidence="8">AN1-type zinc finger protein 5</fullName>
    </submittedName>
</protein>
<evidence type="ECO:0000259" key="7">
    <source>
        <dbReference type="PROSITE" id="PS51039"/>
    </source>
</evidence>
<dbReference type="PROSITE" id="PS51036">
    <property type="entry name" value="ZF_A20"/>
    <property type="match status" value="1"/>
</dbReference>
<evidence type="ECO:0000256" key="4">
    <source>
        <dbReference type="PROSITE-ProRule" id="PRU00449"/>
    </source>
</evidence>
<feature type="compositionally biased region" description="Low complexity" evidence="5">
    <location>
        <begin position="46"/>
        <end position="57"/>
    </location>
</feature>
<dbReference type="SUPFAM" id="SSF118310">
    <property type="entry name" value="AN1-like Zinc finger"/>
    <property type="match status" value="1"/>
</dbReference>
<dbReference type="Gene3D" id="1.20.5.4770">
    <property type="match status" value="1"/>
</dbReference>
<comment type="caution">
    <text evidence="8">The sequence shown here is derived from an EMBL/GenBank/DDBJ whole genome shotgun (WGS) entry which is preliminary data.</text>
</comment>